<reference evidence="1" key="1">
    <citation type="journal article" date="2017" name="Front. Microbiol.">
        <title>Genome Characterization of the First Mimiviruses of Lineage C Isolated in Brazil.</title>
        <authorList>
            <person name="Assis F.L."/>
            <person name="Franco-Luiz A.P.M."/>
            <person name="Dos Santos R.N."/>
            <person name="Campos F.S."/>
            <person name="Dornas F.P."/>
            <person name="Borato P.V.M."/>
            <person name="Franco A.C."/>
            <person name="Abrahao J.S."/>
            <person name="Colson P."/>
            <person name="Scola B."/>
        </authorList>
    </citation>
    <scope>NUCLEOTIDE SEQUENCE [LARGE SCALE GENOMIC DNA]</scope>
</reference>
<accession>A0A2L2DKT0</accession>
<organismHost>
    <name type="scientific">Acanthamoeba polyphaga</name>
    <name type="common">Amoeba</name>
    <dbReference type="NCBI Taxonomy" id="5757"/>
</organismHost>
<name>A0A2L2DKT0_MIMIV</name>
<dbReference type="Proteomes" id="UP000280369">
    <property type="component" value="Segment"/>
</dbReference>
<proteinExistence type="predicted"/>
<evidence type="ECO:0000313" key="1">
    <source>
        <dbReference type="EMBL" id="AVG46744.1"/>
    </source>
</evidence>
<organism evidence="1">
    <name type="scientific">Acanthamoeba polyphaga mimivirus</name>
    <name type="common">APMV</name>
    <dbReference type="NCBI Taxonomy" id="212035"/>
    <lineage>
        <taxon>Viruses</taxon>
        <taxon>Varidnaviria</taxon>
        <taxon>Bamfordvirae</taxon>
        <taxon>Nucleocytoviricota</taxon>
        <taxon>Megaviricetes</taxon>
        <taxon>Imitervirales</taxon>
        <taxon>Mimiviridae</taxon>
        <taxon>Megamimivirinae</taxon>
        <taxon>Mimivirus</taxon>
        <taxon>Mimivirus bradfordmassiliense</taxon>
    </lineage>
</organism>
<dbReference type="EMBL" id="MG602507">
    <property type="protein sequence ID" value="AVG46744.1"/>
    <property type="molecule type" value="Genomic_DNA"/>
</dbReference>
<sequence length="155" mass="17587">MRRNSPQRFYNLGTHFTGRPITGYKLVMCSPNNGGSFNFLSQPIPALATVKIPSLARVVTLNNSKIEGHVRTSEIYVEQIEKFDGTIIDDDYICYHPAFPLYQVGYKAGLTIKSESLDTNCNNVDKLTDHDGIDLFLINKEYLFKINRGEIELDH</sequence>
<protein>
    <submittedName>
        <fullName evidence="1">Uncharacterized protein</fullName>
    </submittedName>
</protein>